<organism evidence="3 4">
    <name type="scientific">Cryptosporidium hominis</name>
    <dbReference type="NCBI Taxonomy" id="237895"/>
    <lineage>
        <taxon>Eukaryota</taxon>
        <taxon>Sar</taxon>
        <taxon>Alveolata</taxon>
        <taxon>Apicomplexa</taxon>
        <taxon>Conoidasida</taxon>
        <taxon>Coccidia</taxon>
        <taxon>Eucoccidiorida</taxon>
        <taxon>Eimeriorina</taxon>
        <taxon>Cryptosporidiidae</taxon>
        <taxon>Cryptosporidium</taxon>
    </lineage>
</organism>
<dbReference type="InterPro" id="IPR011249">
    <property type="entry name" value="Metalloenz_LuxS/M16"/>
</dbReference>
<evidence type="ECO:0000259" key="2">
    <source>
        <dbReference type="Pfam" id="PF22456"/>
    </source>
</evidence>
<dbReference type="PANTHER" id="PTHR43690:SF18">
    <property type="entry name" value="INSULIN-DEGRADING ENZYME-RELATED"/>
    <property type="match status" value="1"/>
</dbReference>
<feature type="domain" description="Coenzyme PQQ synthesis protein F-like C-terminal lobe" evidence="2">
    <location>
        <begin position="82"/>
        <end position="174"/>
    </location>
</feature>
<dbReference type="Gene3D" id="3.30.830.10">
    <property type="entry name" value="Metalloenzyme, LuxS/M16 peptidase-like"/>
    <property type="match status" value="1"/>
</dbReference>
<dbReference type="EMBL" id="JTAI01000034">
    <property type="protein sequence ID" value="PPS91840.1"/>
    <property type="molecule type" value="Genomic_DNA"/>
</dbReference>
<protein>
    <recommendedName>
        <fullName evidence="2">Coenzyme PQQ synthesis protein F-like C-terminal lobe domain-containing protein</fullName>
    </recommendedName>
</protein>
<proteinExistence type="predicted"/>
<reference evidence="3 4" key="1">
    <citation type="submission" date="2014-11" db="EMBL/GenBank/DDBJ databases">
        <title>Comparative genomic analysis of Cryptosporidium hominis reveals occurrence of genetic recombination in virulent subtypes.</title>
        <authorList>
            <person name="Guo Y."/>
            <person name="Tang K."/>
            <person name="Frace M."/>
            <person name="Li N."/>
            <person name="Roellig D.M."/>
            <person name="Sammons S."/>
            <person name="Knipe K."/>
            <person name="Rowe L."/>
            <person name="Feng Y."/>
            <person name="Xiao L."/>
        </authorList>
    </citation>
    <scope>NUCLEOTIDE SEQUENCE [LARGE SCALE GENOMIC DNA]</scope>
    <source>
        <strain evidence="3">30976</strain>
    </source>
</reference>
<keyword evidence="1" id="KW-0479">Metal-binding</keyword>
<gene>
    <name evidence="3" type="ORF">GY17_00003986</name>
</gene>
<comment type="caution">
    <text evidence="3">The sequence shown here is derived from an EMBL/GenBank/DDBJ whole genome shotgun (WGS) entry which is preliminary data.</text>
</comment>
<reference evidence="3 4" key="2">
    <citation type="submission" date="2017-10" db="EMBL/GenBank/DDBJ databases">
        <title>Consistent, comparative and evidence-based genome annotation and re-annotation for the closely-related species, Cryptosporidium parvum, C. hominis and C. tyzzeri.</title>
        <authorList>
            <person name="Baptista R.P."/>
            <person name="Li Y."/>
            <person name="Sateriale A."/>
            <person name="Striepen B."/>
            <person name="Kissinger J.C."/>
        </authorList>
    </citation>
    <scope>NUCLEOTIDE SEQUENCE [LARGE SCALE GENOMIC DNA]</scope>
    <source>
        <strain evidence="3">30976</strain>
    </source>
</reference>
<evidence type="ECO:0000313" key="3">
    <source>
        <dbReference type="EMBL" id="PPS91840.1"/>
    </source>
</evidence>
<accession>A0ABX5B7T8</accession>
<dbReference type="Proteomes" id="UP001429100">
    <property type="component" value="Unassembled WGS sequence"/>
</dbReference>
<keyword evidence="4" id="KW-1185">Reference proteome</keyword>
<sequence length="275" mass="32365">MDLKDEDYLNIQEHLRPSPPLPMSNSIKDFQKLDPLSLKKGSKIFSYYTSNQRTKIDNTVLLIVAIGYNHLKNYILTNILIPIISEDFFVEMQIERQLGYVVEANYEDIVDHVSGINFNIASYSHNVETLTEGVLEFWNDWFSPDSNKITETLFNEARESFIQTMKEKTINIKDLFSHFSGKISTKTYDFDWKKNYIDYAEKLTYQNFLDWFKQIYNNSNLFMLAIQSPNSEESDIVNSLSNYVPQDFTKISPPCWLFSHENIRTYNQWNVFNAI</sequence>
<name>A0ABX5B7T8_CRYHO</name>
<dbReference type="SUPFAM" id="SSF63411">
    <property type="entry name" value="LuxS/MPP-like metallohydrolase"/>
    <property type="match status" value="1"/>
</dbReference>
<dbReference type="PANTHER" id="PTHR43690">
    <property type="entry name" value="NARDILYSIN"/>
    <property type="match status" value="1"/>
</dbReference>
<dbReference type="InterPro" id="IPR054734">
    <property type="entry name" value="PqqF-like_C_4"/>
</dbReference>
<evidence type="ECO:0000313" key="4">
    <source>
        <dbReference type="Proteomes" id="UP001429100"/>
    </source>
</evidence>
<evidence type="ECO:0000256" key="1">
    <source>
        <dbReference type="ARBA" id="ARBA00022723"/>
    </source>
</evidence>
<dbReference type="Pfam" id="PF22456">
    <property type="entry name" value="PqqF-like_C_4"/>
    <property type="match status" value="1"/>
</dbReference>
<dbReference type="InterPro" id="IPR050626">
    <property type="entry name" value="Peptidase_M16"/>
</dbReference>